<dbReference type="PROSITE" id="PS50294">
    <property type="entry name" value="WD_REPEATS_REGION"/>
    <property type="match status" value="2"/>
</dbReference>
<organism evidence="6 7">
    <name type="scientific">Symbiodinium microadriaticum</name>
    <name type="common">Dinoflagellate</name>
    <name type="synonym">Zooxanthella microadriatica</name>
    <dbReference type="NCBI Taxonomy" id="2951"/>
    <lineage>
        <taxon>Eukaryota</taxon>
        <taxon>Sar</taxon>
        <taxon>Alveolata</taxon>
        <taxon>Dinophyceae</taxon>
        <taxon>Suessiales</taxon>
        <taxon>Symbiodiniaceae</taxon>
        <taxon>Symbiodinium</taxon>
    </lineage>
</organism>
<dbReference type="SMART" id="SM00320">
    <property type="entry name" value="WD40"/>
    <property type="match status" value="7"/>
</dbReference>
<keyword evidence="5" id="KW-0732">Signal</keyword>
<feature type="repeat" description="WD" evidence="3">
    <location>
        <begin position="58"/>
        <end position="98"/>
    </location>
</feature>
<feature type="chain" id="PRO_5013045186" evidence="5">
    <location>
        <begin position="37"/>
        <end position="476"/>
    </location>
</feature>
<reference evidence="6 7" key="1">
    <citation type="submission" date="2016-02" db="EMBL/GenBank/DDBJ databases">
        <title>Genome analysis of coral dinoflagellate symbionts highlights evolutionary adaptations to a symbiotic lifestyle.</title>
        <authorList>
            <person name="Aranda M."/>
            <person name="Li Y."/>
            <person name="Liew Y.J."/>
            <person name="Baumgarten S."/>
            <person name="Simakov O."/>
            <person name="Wilson M."/>
            <person name="Piel J."/>
            <person name="Ashoor H."/>
            <person name="Bougouffa S."/>
            <person name="Bajic V.B."/>
            <person name="Ryu T."/>
            <person name="Ravasi T."/>
            <person name="Bayer T."/>
            <person name="Micklem G."/>
            <person name="Kim H."/>
            <person name="Bhak J."/>
            <person name="Lajeunesse T.C."/>
            <person name="Voolstra C.R."/>
        </authorList>
    </citation>
    <scope>NUCLEOTIDE SEQUENCE [LARGE SCALE GENOMIC DNA]</scope>
    <source>
        <strain evidence="6 7">CCMP2467</strain>
    </source>
</reference>
<dbReference type="InterPro" id="IPR050349">
    <property type="entry name" value="WD_LIS1/nudF_dynein_reg"/>
</dbReference>
<dbReference type="PROSITE" id="PS00678">
    <property type="entry name" value="WD_REPEATS_1"/>
    <property type="match status" value="2"/>
</dbReference>
<dbReference type="EMBL" id="LSRX01000082">
    <property type="protein sequence ID" value="OLQ10238.1"/>
    <property type="molecule type" value="Genomic_DNA"/>
</dbReference>
<dbReference type="Pfam" id="PF00400">
    <property type="entry name" value="WD40"/>
    <property type="match status" value="5"/>
</dbReference>
<evidence type="ECO:0000256" key="3">
    <source>
        <dbReference type="PROSITE-ProRule" id="PRU00221"/>
    </source>
</evidence>
<sequence length="476" mass="51872">MTNSREHEHNYVPMSLHRLLFAVVLFACECLEKAASTRPKEQLEPSNETLHPGFLGQLQGHKRAIYAIAISSEGLLASGDKEGVICVWNISAPSRLLDYEPWRKLTGHRYGVTALAFADGTLLSGAADNTTLLWDLASGRILQRIPHPRTVFGISVDPSGGFATAAWDGGLRLFGTGQGSALAELRSGGGLYAVAHSALDPTLVATASADRTVKIWDVKQQRPLWTLSGHKDHVTAVGWSDRELQLASAGWDRRFRLWSLSKDEVAACRSLAKCSEEIVPRHVRRHPQLLWAVAFAPGGRLVAACHGAVGQSPTVVLYDAESGMVVRRLGRHKDTPLALAFSPSGDVLASAGMDRRVLLYKATDPSDDLPQGDADDEEERLQWLQDVEDFRQQKSLNASKLAQLAQELANLRNRSKTDTGGKGQKDQQPTSLHASSSCWCTVRQRAASSRSNQQRQAEKGTYPEPKVLITAGPRGA</sequence>
<accession>A0A1Q9ES64</accession>
<dbReference type="InterPro" id="IPR020472">
    <property type="entry name" value="WD40_PAC1"/>
</dbReference>
<keyword evidence="2" id="KW-0677">Repeat</keyword>
<evidence type="ECO:0000256" key="1">
    <source>
        <dbReference type="ARBA" id="ARBA00022574"/>
    </source>
</evidence>
<evidence type="ECO:0000256" key="4">
    <source>
        <dbReference type="SAM" id="MobiDB-lite"/>
    </source>
</evidence>
<dbReference type="PRINTS" id="PR00320">
    <property type="entry name" value="GPROTEINBRPT"/>
</dbReference>
<gene>
    <name evidence="6" type="ORF">AK812_SmicGene6133</name>
</gene>
<comment type="caution">
    <text evidence="6">The sequence shown here is derived from an EMBL/GenBank/DDBJ whole genome shotgun (WGS) entry which is preliminary data.</text>
</comment>
<dbReference type="InterPro" id="IPR036322">
    <property type="entry name" value="WD40_repeat_dom_sf"/>
</dbReference>
<dbReference type="InterPro" id="IPR015943">
    <property type="entry name" value="WD40/YVTN_repeat-like_dom_sf"/>
</dbReference>
<feature type="repeat" description="WD" evidence="3">
    <location>
        <begin position="227"/>
        <end position="268"/>
    </location>
</feature>
<dbReference type="InterPro" id="IPR001680">
    <property type="entry name" value="WD40_rpt"/>
</dbReference>
<evidence type="ECO:0000313" key="7">
    <source>
        <dbReference type="Proteomes" id="UP000186817"/>
    </source>
</evidence>
<feature type="region of interest" description="Disordered" evidence="4">
    <location>
        <begin position="412"/>
        <end position="476"/>
    </location>
</feature>
<dbReference type="OrthoDB" id="427795at2759"/>
<keyword evidence="7" id="KW-1185">Reference proteome</keyword>
<dbReference type="InterPro" id="IPR019775">
    <property type="entry name" value="WD40_repeat_CS"/>
</dbReference>
<dbReference type="SUPFAM" id="SSF50978">
    <property type="entry name" value="WD40 repeat-like"/>
    <property type="match status" value="1"/>
</dbReference>
<evidence type="ECO:0000256" key="2">
    <source>
        <dbReference type="ARBA" id="ARBA00022737"/>
    </source>
</evidence>
<feature type="repeat" description="WD" evidence="3">
    <location>
        <begin position="105"/>
        <end position="144"/>
    </location>
</feature>
<feature type="compositionally biased region" description="Polar residues" evidence="4">
    <location>
        <begin position="426"/>
        <end position="439"/>
    </location>
</feature>
<name>A0A1Q9ES64_SYMMI</name>
<evidence type="ECO:0000313" key="6">
    <source>
        <dbReference type="EMBL" id="OLQ10238.1"/>
    </source>
</evidence>
<dbReference type="Gene3D" id="2.130.10.10">
    <property type="entry name" value="YVTN repeat-like/Quinoprotein amine dehydrogenase"/>
    <property type="match status" value="3"/>
</dbReference>
<feature type="repeat" description="WD" evidence="3">
    <location>
        <begin position="200"/>
        <end position="226"/>
    </location>
</feature>
<proteinExistence type="predicted"/>
<feature type="compositionally biased region" description="Basic and acidic residues" evidence="4">
    <location>
        <begin position="415"/>
        <end position="425"/>
    </location>
</feature>
<feature type="repeat" description="WD" evidence="3">
    <location>
        <begin position="329"/>
        <end position="361"/>
    </location>
</feature>
<feature type="signal peptide" evidence="5">
    <location>
        <begin position="1"/>
        <end position="36"/>
    </location>
</feature>
<evidence type="ECO:0000256" key="5">
    <source>
        <dbReference type="SAM" id="SignalP"/>
    </source>
</evidence>
<dbReference type="CDD" id="cd00200">
    <property type="entry name" value="WD40"/>
    <property type="match status" value="1"/>
</dbReference>
<dbReference type="PANTHER" id="PTHR44129">
    <property type="entry name" value="WD REPEAT-CONTAINING PROTEIN POP1"/>
    <property type="match status" value="1"/>
</dbReference>
<keyword evidence="1 3" id="KW-0853">WD repeat</keyword>
<dbReference type="AlphaFoldDB" id="A0A1Q9ES64"/>
<feature type="compositionally biased region" description="Polar residues" evidence="4">
    <location>
        <begin position="446"/>
        <end position="455"/>
    </location>
</feature>
<dbReference type="PROSITE" id="PS50082">
    <property type="entry name" value="WD_REPEATS_2"/>
    <property type="match status" value="5"/>
</dbReference>
<protein>
    <submittedName>
        <fullName evidence="6">Putative WD repeat-containing protein</fullName>
    </submittedName>
</protein>
<dbReference type="OMA" id="HPRTVFG"/>
<dbReference type="Proteomes" id="UP000186817">
    <property type="component" value="Unassembled WGS sequence"/>
</dbReference>